<name>A0A813MD97_ADIRI</name>
<gene>
    <name evidence="2" type="ORF">EDS130_LOCUS122</name>
    <name evidence="3" type="ORF">XAT740_LOCUS46507</name>
</gene>
<evidence type="ECO:0000256" key="1">
    <source>
        <dbReference type="SAM" id="SignalP"/>
    </source>
</evidence>
<dbReference type="EMBL" id="CAJNOJ010000001">
    <property type="protein sequence ID" value="CAF0719795.1"/>
    <property type="molecule type" value="Genomic_DNA"/>
</dbReference>
<protein>
    <submittedName>
        <fullName evidence="2">Uncharacterized protein</fullName>
    </submittedName>
</protein>
<sequence>MNSFAVRCLLSVTIMICVLHHINAAPLDTKFQALNHSPIELTTDEPPTAAETELHRQKRGFGGIVSLDGSNMGTGDVQVRVCNWGMVQGGGVSC</sequence>
<accession>A0A813MD97</accession>
<keyword evidence="1" id="KW-0732">Signal</keyword>
<organism evidence="2 5">
    <name type="scientific">Adineta ricciae</name>
    <name type="common">Rotifer</name>
    <dbReference type="NCBI Taxonomy" id="249248"/>
    <lineage>
        <taxon>Eukaryota</taxon>
        <taxon>Metazoa</taxon>
        <taxon>Spiralia</taxon>
        <taxon>Gnathifera</taxon>
        <taxon>Rotifera</taxon>
        <taxon>Eurotatoria</taxon>
        <taxon>Bdelloidea</taxon>
        <taxon>Adinetida</taxon>
        <taxon>Adinetidae</taxon>
        <taxon>Adineta</taxon>
    </lineage>
</organism>
<evidence type="ECO:0000313" key="3">
    <source>
        <dbReference type="EMBL" id="CAF1590468.1"/>
    </source>
</evidence>
<comment type="caution">
    <text evidence="2">The sequence shown here is derived from an EMBL/GenBank/DDBJ whole genome shotgun (WGS) entry which is preliminary data.</text>
</comment>
<proteinExistence type="predicted"/>
<evidence type="ECO:0000313" key="4">
    <source>
        <dbReference type="Proteomes" id="UP000663828"/>
    </source>
</evidence>
<evidence type="ECO:0000313" key="2">
    <source>
        <dbReference type="EMBL" id="CAF0719795.1"/>
    </source>
</evidence>
<dbReference type="EMBL" id="CAJNOR010006261">
    <property type="protein sequence ID" value="CAF1590468.1"/>
    <property type="molecule type" value="Genomic_DNA"/>
</dbReference>
<reference evidence="2" key="1">
    <citation type="submission" date="2021-02" db="EMBL/GenBank/DDBJ databases">
        <authorList>
            <person name="Nowell W R."/>
        </authorList>
    </citation>
    <scope>NUCLEOTIDE SEQUENCE</scope>
</reference>
<feature type="signal peptide" evidence="1">
    <location>
        <begin position="1"/>
        <end position="24"/>
    </location>
</feature>
<dbReference type="Proteomes" id="UP000663852">
    <property type="component" value="Unassembled WGS sequence"/>
</dbReference>
<dbReference type="AlphaFoldDB" id="A0A813MD97"/>
<feature type="chain" id="PRO_5036222334" evidence="1">
    <location>
        <begin position="25"/>
        <end position="94"/>
    </location>
</feature>
<dbReference type="Proteomes" id="UP000663828">
    <property type="component" value="Unassembled WGS sequence"/>
</dbReference>
<keyword evidence="4" id="KW-1185">Reference proteome</keyword>
<evidence type="ECO:0000313" key="5">
    <source>
        <dbReference type="Proteomes" id="UP000663852"/>
    </source>
</evidence>